<evidence type="ECO:0000313" key="5">
    <source>
        <dbReference type="EMBL" id="UMM17597.1"/>
    </source>
</evidence>
<feature type="chain" id="PRO_5042043961" evidence="4">
    <location>
        <begin position="26"/>
        <end position="187"/>
    </location>
</feature>
<sequence length="187" mass="21004">MTISDPRRCTTLLIFALEILDFVDSLACYSCIALNYRQNVLSRNDALFPPQSRENLTALFDVLTENKIGHVEVSSSCADVTLTTQPSFLNSPIAICDPNDKCVKMDFYYSGEKVVLRNCLSNLMVTVNTPKFKHLCPMYSEERSELKVGPMRNVSVCSCQSDLCNPSAHSSSFFFLLFLSIMILLVF</sequence>
<dbReference type="Pfam" id="PF17064">
    <property type="entry name" value="QVR"/>
    <property type="match status" value="1"/>
</dbReference>
<reference evidence="5 6" key="1">
    <citation type="submission" date="2022-04" db="EMBL/GenBank/DDBJ databases">
        <title>Chromosome-level reference genomes for two strains of Caenorhabditis briggsae: an improved platform for comparative genomics.</title>
        <authorList>
            <person name="Stevens L."/>
            <person name="Andersen E."/>
        </authorList>
    </citation>
    <scope>NUCLEOTIDE SEQUENCE [LARGE SCALE GENOMIC DNA]</scope>
    <source>
        <strain evidence="5">VX34</strain>
        <tissue evidence="5">Whole-organism</tissue>
    </source>
</reference>
<keyword evidence="3" id="KW-1133">Transmembrane helix</keyword>
<dbReference type="GO" id="GO:0032222">
    <property type="term" value="P:regulation of synaptic transmission, cholinergic"/>
    <property type="evidence" value="ECO:0007669"/>
    <property type="project" value="InterPro"/>
</dbReference>
<evidence type="ECO:0000313" key="6">
    <source>
        <dbReference type="Proteomes" id="UP000829354"/>
    </source>
</evidence>
<keyword evidence="3" id="KW-0812">Transmembrane</keyword>
<proteinExistence type="predicted"/>
<gene>
    <name evidence="5" type="ORF">L5515_014064</name>
</gene>
<keyword evidence="2" id="KW-0325">Glycoprotein</keyword>
<keyword evidence="3" id="KW-0472">Membrane</keyword>
<accession>A0AAE9EEB2</accession>
<evidence type="ECO:0000256" key="2">
    <source>
        <dbReference type="ARBA" id="ARBA00023180"/>
    </source>
</evidence>
<name>A0AAE9EEB2_CAEBR</name>
<dbReference type="EMBL" id="CP092621">
    <property type="protein sequence ID" value="UMM17597.1"/>
    <property type="molecule type" value="Genomic_DNA"/>
</dbReference>
<evidence type="ECO:0000256" key="1">
    <source>
        <dbReference type="ARBA" id="ARBA00022729"/>
    </source>
</evidence>
<dbReference type="GO" id="GO:0030431">
    <property type="term" value="P:sleep"/>
    <property type="evidence" value="ECO:0007669"/>
    <property type="project" value="InterPro"/>
</dbReference>
<feature type="transmembrane region" description="Helical" evidence="3">
    <location>
        <begin position="168"/>
        <end position="186"/>
    </location>
</feature>
<keyword evidence="6" id="KW-1185">Reference proteome</keyword>
<dbReference type="InterPro" id="IPR031424">
    <property type="entry name" value="QVR-like"/>
</dbReference>
<keyword evidence="1 4" id="KW-0732">Signal</keyword>
<evidence type="ECO:0000256" key="3">
    <source>
        <dbReference type="SAM" id="Phobius"/>
    </source>
</evidence>
<evidence type="ECO:0000256" key="4">
    <source>
        <dbReference type="SAM" id="SignalP"/>
    </source>
</evidence>
<protein>
    <submittedName>
        <fullName evidence="5">Uncharacterized protein</fullName>
    </submittedName>
</protein>
<feature type="signal peptide" evidence="4">
    <location>
        <begin position="1"/>
        <end position="25"/>
    </location>
</feature>
<organism evidence="5 6">
    <name type="scientific">Caenorhabditis briggsae</name>
    <dbReference type="NCBI Taxonomy" id="6238"/>
    <lineage>
        <taxon>Eukaryota</taxon>
        <taxon>Metazoa</taxon>
        <taxon>Ecdysozoa</taxon>
        <taxon>Nematoda</taxon>
        <taxon>Chromadorea</taxon>
        <taxon>Rhabditida</taxon>
        <taxon>Rhabditina</taxon>
        <taxon>Rhabditomorpha</taxon>
        <taxon>Rhabditoidea</taxon>
        <taxon>Rhabditidae</taxon>
        <taxon>Peloderinae</taxon>
        <taxon>Caenorhabditis</taxon>
    </lineage>
</organism>
<dbReference type="Proteomes" id="UP000829354">
    <property type="component" value="Chromosome II"/>
</dbReference>
<dbReference type="AlphaFoldDB" id="A0AAE9EEB2"/>